<gene>
    <name evidence="2" type="ORF">LTRI10_LOCUS52433</name>
</gene>
<dbReference type="InterPro" id="IPR036397">
    <property type="entry name" value="RNaseH_sf"/>
</dbReference>
<organism evidence="2 3">
    <name type="scientific">Linum trigynum</name>
    <dbReference type="NCBI Taxonomy" id="586398"/>
    <lineage>
        <taxon>Eukaryota</taxon>
        <taxon>Viridiplantae</taxon>
        <taxon>Streptophyta</taxon>
        <taxon>Embryophyta</taxon>
        <taxon>Tracheophyta</taxon>
        <taxon>Spermatophyta</taxon>
        <taxon>Magnoliopsida</taxon>
        <taxon>eudicotyledons</taxon>
        <taxon>Gunneridae</taxon>
        <taxon>Pentapetalae</taxon>
        <taxon>rosids</taxon>
        <taxon>fabids</taxon>
        <taxon>Malpighiales</taxon>
        <taxon>Linaceae</taxon>
        <taxon>Linum</taxon>
    </lineage>
</organism>
<dbReference type="Pfam" id="PF13456">
    <property type="entry name" value="RVT_3"/>
    <property type="match status" value="1"/>
</dbReference>
<protein>
    <recommendedName>
        <fullName evidence="1">RNase H type-1 domain-containing protein</fullName>
    </recommendedName>
</protein>
<sequence length="194" mass="21929">MFMWFLRKERNAHFLNGPKLPEDGIVARAGFFLTDYKSHQTRDEVAEHAPSRMTTDAAIFPDGEIGLRAVARDSDGKLRMVAAKRTSGGSYVDQAKALAVEMGVQLAPLLHEPKLILECDSMMVINKLNDPMGDLTETGVICRSIRRSLEGAEQHSWLHIRREANGAAHLMARTYTHRDERLVWLDSIPDFWID</sequence>
<keyword evidence="3" id="KW-1185">Reference proteome</keyword>
<dbReference type="Proteomes" id="UP001497516">
    <property type="component" value="Chromosome 9"/>
</dbReference>
<dbReference type="AlphaFoldDB" id="A0AAV2GSE5"/>
<dbReference type="Gene3D" id="3.30.420.10">
    <property type="entry name" value="Ribonuclease H-like superfamily/Ribonuclease H"/>
    <property type="match status" value="1"/>
</dbReference>
<feature type="domain" description="RNase H type-1" evidence="1">
    <location>
        <begin position="66"/>
        <end position="173"/>
    </location>
</feature>
<evidence type="ECO:0000259" key="1">
    <source>
        <dbReference type="Pfam" id="PF13456"/>
    </source>
</evidence>
<dbReference type="PANTHER" id="PTHR47074">
    <property type="entry name" value="BNAC02G40300D PROTEIN"/>
    <property type="match status" value="1"/>
</dbReference>
<dbReference type="GO" id="GO:0004523">
    <property type="term" value="F:RNA-DNA hybrid ribonuclease activity"/>
    <property type="evidence" value="ECO:0007669"/>
    <property type="project" value="InterPro"/>
</dbReference>
<dbReference type="CDD" id="cd06222">
    <property type="entry name" value="RNase_H_like"/>
    <property type="match status" value="1"/>
</dbReference>
<dbReference type="InterPro" id="IPR002156">
    <property type="entry name" value="RNaseH_domain"/>
</dbReference>
<proteinExistence type="predicted"/>
<dbReference type="InterPro" id="IPR012337">
    <property type="entry name" value="RNaseH-like_sf"/>
</dbReference>
<dbReference type="EMBL" id="OZ034822">
    <property type="protein sequence ID" value="CAL1413182.1"/>
    <property type="molecule type" value="Genomic_DNA"/>
</dbReference>
<evidence type="ECO:0000313" key="3">
    <source>
        <dbReference type="Proteomes" id="UP001497516"/>
    </source>
</evidence>
<dbReference type="PANTHER" id="PTHR47074:SF48">
    <property type="entry name" value="POLYNUCLEOTIDYL TRANSFERASE, RIBONUCLEASE H-LIKE SUPERFAMILY PROTEIN"/>
    <property type="match status" value="1"/>
</dbReference>
<dbReference type="InterPro" id="IPR044730">
    <property type="entry name" value="RNase_H-like_dom_plant"/>
</dbReference>
<accession>A0AAV2GSE5</accession>
<name>A0AAV2GSE5_9ROSI</name>
<dbReference type="InterPro" id="IPR052929">
    <property type="entry name" value="RNase_H-like_EbsB-rel"/>
</dbReference>
<dbReference type="SUPFAM" id="SSF53098">
    <property type="entry name" value="Ribonuclease H-like"/>
    <property type="match status" value="1"/>
</dbReference>
<reference evidence="2 3" key="1">
    <citation type="submission" date="2024-04" db="EMBL/GenBank/DDBJ databases">
        <authorList>
            <person name="Fracassetti M."/>
        </authorList>
    </citation>
    <scope>NUCLEOTIDE SEQUENCE [LARGE SCALE GENOMIC DNA]</scope>
</reference>
<dbReference type="GO" id="GO:0003676">
    <property type="term" value="F:nucleic acid binding"/>
    <property type="evidence" value="ECO:0007669"/>
    <property type="project" value="InterPro"/>
</dbReference>
<evidence type="ECO:0000313" key="2">
    <source>
        <dbReference type="EMBL" id="CAL1413182.1"/>
    </source>
</evidence>